<dbReference type="AlphaFoldDB" id="F0WMA1"/>
<proteinExistence type="predicted"/>
<name>F0WMA1_9STRA</name>
<dbReference type="HOGENOM" id="CLU_1108703_0_0_1"/>
<evidence type="ECO:0000313" key="1">
    <source>
        <dbReference type="EMBL" id="CCA22432.1"/>
    </source>
</evidence>
<reference evidence="1" key="2">
    <citation type="submission" date="2011-02" db="EMBL/GenBank/DDBJ databases">
        <authorList>
            <person name="MacLean D."/>
        </authorList>
    </citation>
    <scope>NUCLEOTIDE SEQUENCE</scope>
</reference>
<reference evidence="1" key="1">
    <citation type="journal article" date="2011" name="PLoS Biol.">
        <title>Gene gain and loss during evolution of obligate parasitism in the white rust pathogen of Arabidopsis thaliana.</title>
        <authorList>
            <person name="Kemen E."/>
            <person name="Gardiner A."/>
            <person name="Schultz-Larsen T."/>
            <person name="Kemen A.C."/>
            <person name="Balmuth A.L."/>
            <person name="Robert-Seilaniantz A."/>
            <person name="Bailey K."/>
            <person name="Holub E."/>
            <person name="Studholme D.J."/>
            <person name="Maclean D."/>
            <person name="Jones J.D."/>
        </authorList>
    </citation>
    <scope>NUCLEOTIDE SEQUENCE</scope>
</reference>
<accession>F0WMA1</accession>
<sequence>MSRAAIVDAPPTRYILSNPVGCDWSALILSRSFDHLSKRTGLNYKVEQSSKVDLFGSEPLTLHSIRTCIPSGAQSRLTNFPTEPGNEAKALDEYNDLSLLVDKQQVIAPSDPGSYDETLSNEIQASGSSGDEKRAFEIVQGTRDSVLHSTQALPMAHKYGIYSLRMRSRLDQLIWSEALVHQIWLRFTEQNRRAQTRCNYTWHKGLSVDILCPSRLLKRAREECHEGSCPSFLRYKLYCSCSDIVYDRMMI</sequence>
<protein>
    <submittedName>
        <fullName evidence="1">AlNc14C154G7607 protein</fullName>
    </submittedName>
</protein>
<gene>
    <name evidence="1" type="primary">AlNc14C154G7607</name>
    <name evidence="1" type="ORF">ALNC14_085750</name>
</gene>
<dbReference type="EMBL" id="FR824199">
    <property type="protein sequence ID" value="CCA22432.1"/>
    <property type="molecule type" value="Genomic_DNA"/>
</dbReference>
<organism evidence="1">
    <name type="scientific">Albugo laibachii Nc14</name>
    <dbReference type="NCBI Taxonomy" id="890382"/>
    <lineage>
        <taxon>Eukaryota</taxon>
        <taxon>Sar</taxon>
        <taxon>Stramenopiles</taxon>
        <taxon>Oomycota</taxon>
        <taxon>Peronosporomycetes</taxon>
        <taxon>Albuginales</taxon>
        <taxon>Albuginaceae</taxon>
        <taxon>Albugo</taxon>
    </lineage>
</organism>